<dbReference type="InterPro" id="IPR052936">
    <property type="entry name" value="Jasmonate_Hydroxylase-like"/>
</dbReference>
<protein>
    <submittedName>
        <fullName evidence="1">Heme-degrading monooxygenase HmoA</fullName>
    </submittedName>
</protein>
<keyword evidence="2" id="KW-1185">Reference proteome</keyword>
<accession>A0A7X6A650</accession>
<gene>
    <name evidence="1" type="ORF">BJY22_007686</name>
</gene>
<sequence>MAFFDDEDAVARWRKTPQHRRVQALGRSRLFTQYRLRMAEVTRDYGGRNRDQAPADSRAIHG</sequence>
<name>A0A7X6A650_9ACTN</name>
<reference evidence="1 2" key="1">
    <citation type="submission" date="2020-03" db="EMBL/GenBank/DDBJ databases">
        <title>Sequencing the genomes of 1000 actinobacteria strains.</title>
        <authorList>
            <person name="Klenk H.-P."/>
        </authorList>
    </citation>
    <scope>NUCLEOTIDE SEQUENCE [LARGE SCALE GENOMIC DNA]</scope>
    <source>
        <strain evidence="1 2">DSM 45490</strain>
    </source>
</reference>
<dbReference type="Proteomes" id="UP000555407">
    <property type="component" value="Unassembled WGS sequence"/>
</dbReference>
<dbReference type="SUPFAM" id="SSF54909">
    <property type="entry name" value="Dimeric alpha+beta barrel"/>
    <property type="match status" value="1"/>
</dbReference>
<dbReference type="InterPro" id="IPR011008">
    <property type="entry name" value="Dimeric_a/b-barrel"/>
</dbReference>
<evidence type="ECO:0000313" key="2">
    <source>
        <dbReference type="Proteomes" id="UP000555407"/>
    </source>
</evidence>
<organism evidence="1 2">
    <name type="scientific">Kribbella shirazensis</name>
    <dbReference type="NCBI Taxonomy" id="1105143"/>
    <lineage>
        <taxon>Bacteria</taxon>
        <taxon>Bacillati</taxon>
        <taxon>Actinomycetota</taxon>
        <taxon>Actinomycetes</taxon>
        <taxon>Propionibacteriales</taxon>
        <taxon>Kribbellaceae</taxon>
        <taxon>Kribbella</taxon>
    </lineage>
</organism>
<keyword evidence="1" id="KW-0503">Monooxygenase</keyword>
<comment type="caution">
    <text evidence="1">The sequence shown here is derived from an EMBL/GenBank/DDBJ whole genome shotgun (WGS) entry which is preliminary data.</text>
</comment>
<dbReference type="PANTHER" id="PTHR37811:SF2">
    <property type="entry name" value="ABM DOMAIN-CONTAINING PROTEIN"/>
    <property type="match status" value="1"/>
</dbReference>
<proteinExistence type="predicted"/>
<dbReference type="GO" id="GO:0004497">
    <property type="term" value="F:monooxygenase activity"/>
    <property type="evidence" value="ECO:0007669"/>
    <property type="project" value="UniProtKB-KW"/>
</dbReference>
<dbReference type="AlphaFoldDB" id="A0A7X6A650"/>
<dbReference type="EMBL" id="JAASRO010000001">
    <property type="protein sequence ID" value="NIK61969.1"/>
    <property type="molecule type" value="Genomic_DNA"/>
</dbReference>
<keyword evidence="1" id="KW-0560">Oxidoreductase</keyword>
<dbReference type="PANTHER" id="PTHR37811">
    <property type="entry name" value="BLL5343 PROTEIN"/>
    <property type="match status" value="1"/>
</dbReference>
<dbReference type="Gene3D" id="3.30.70.100">
    <property type="match status" value="1"/>
</dbReference>
<evidence type="ECO:0000313" key="1">
    <source>
        <dbReference type="EMBL" id="NIK61969.1"/>
    </source>
</evidence>